<dbReference type="GO" id="GO:0032259">
    <property type="term" value="P:methylation"/>
    <property type="evidence" value="ECO:0007669"/>
    <property type="project" value="UniProtKB-KW"/>
</dbReference>
<proteinExistence type="predicted"/>
<evidence type="ECO:0000259" key="7">
    <source>
        <dbReference type="Pfam" id="PF08100"/>
    </source>
</evidence>
<keyword evidence="3" id="KW-0808">Transferase</keyword>
<evidence type="ECO:0000256" key="4">
    <source>
        <dbReference type="ARBA" id="ARBA00022691"/>
    </source>
</evidence>
<keyword evidence="4" id="KW-0949">S-adenosyl-L-methionine</keyword>
<evidence type="ECO:0000313" key="8">
    <source>
        <dbReference type="EMBL" id="QBG82622.1"/>
    </source>
</evidence>
<reference evidence="8" key="2">
    <citation type="journal article" date="2019" name="Plant Physiol.">
        <title>Purine permease-type benzylisoquinoline alkaloid transporters in opium poppy.</title>
        <authorList>
            <person name="Dastmalchi M."/>
            <person name="Chang L."/>
            <person name="Chen R."/>
            <person name="Yu L."/>
            <person name="Chen X."/>
            <person name="Hagel J."/>
            <person name="Facchini P.J."/>
        </authorList>
    </citation>
    <scope>NUCLEOTIDE SEQUENCE</scope>
</reference>
<organism evidence="9 10">
    <name type="scientific">Papaver somniferum</name>
    <name type="common">Opium poppy</name>
    <dbReference type="NCBI Taxonomy" id="3469"/>
    <lineage>
        <taxon>Eukaryota</taxon>
        <taxon>Viridiplantae</taxon>
        <taxon>Streptophyta</taxon>
        <taxon>Embryophyta</taxon>
        <taxon>Tracheophyta</taxon>
        <taxon>Spermatophyta</taxon>
        <taxon>Magnoliopsida</taxon>
        <taxon>Ranunculales</taxon>
        <taxon>Papaveraceae</taxon>
        <taxon>Papaveroideae</taxon>
        <taxon>Papaver</taxon>
    </lineage>
</organism>
<keyword evidence="1" id="KW-0017">Alkaloid metabolism</keyword>
<dbReference type="SMR" id="A0A4Y7LGW4"/>
<dbReference type="STRING" id="3469.A0A4Y7LGW4"/>
<keyword evidence="2" id="KW-0489">Methyltransferase</keyword>
<dbReference type="OMA" id="HEWNDEE"/>
<evidence type="ECO:0000259" key="6">
    <source>
        <dbReference type="Pfam" id="PF00891"/>
    </source>
</evidence>
<keyword evidence="10" id="KW-1185">Reference proteome</keyword>
<dbReference type="InterPro" id="IPR036390">
    <property type="entry name" value="WH_DNA-bd_sf"/>
</dbReference>
<dbReference type="PIRSF" id="PIRSF005739">
    <property type="entry name" value="O-mtase"/>
    <property type="match status" value="1"/>
</dbReference>
<dbReference type="EMBL" id="MH838003">
    <property type="protein sequence ID" value="QBG82622.1"/>
    <property type="molecule type" value="Genomic_DNA"/>
</dbReference>
<dbReference type="InterPro" id="IPR001077">
    <property type="entry name" value="COMT_C"/>
</dbReference>
<feature type="domain" description="O-methyltransferase dimerisation" evidence="7">
    <location>
        <begin position="16"/>
        <end position="99"/>
    </location>
</feature>
<dbReference type="EMBL" id="CM010725">
    <property type="protein sequence ID" value="RZC84734.1"/>
    <property type="molecule type" value="Genomic_DNA"/>
</dbReference>
<accession>A0A4Y7LGW4</accession>
<evidence type="ECO:0000256" key="3">
    <source>
        <dbReference type="ARBA" id="ARBA00022679"/>
    </source>
</evidence>
<dbReference type="InterPro" id="IPR012967">
    <property type="entry name" value="COMT_dimerisation"/>
</dbReference>
<dbReference type="InterPro" id="IPR029063">
    <property type="entry name" value="SAM-dependent_MTases_sf"/>
</dbReference>
<dbReference type="Gene3D" id="1.10.10.10">
    <property type="entry name" value="Winged helix-like DNA-binding domain superfamily/Winged helix DNA-binding domain"/>
    <property type="match status" value="1"/>
</dbReference>
<dbReference type="SUPFAM" id="SSF46785">
    <property type="entry name" value="Winged helix' DNA-binding domain"/>
    <property type="match status" value="1"/>
</dbReference>
<dbReference type="PROSITE" id="PS51683">
    <property type="entry name" value="SAM_OMT_II"/>
    <property type="match status" value="1"/>
</dbReference>
<dbReference type="GO" id="GO:0009820">
    <property type="term" value="P:alkaloid metabolic process"/>
    <property type="evidence" value="ECO:0007669"/>
    <property type="project" value="UniProtKB-KW"/>
</dbReference>
<dbReference type="GO" id="GO:0046983">
    <property type="term" value="F:protein dimerization activity"/>
    <property type="evidence" value="ECO:0007669"/>
    <property type="project" value="InterPro"/>
</dbReference>
<reference evidence="9 10" key="1">
    <citation type="journal article" date="2018" name="Science">
        <title>The opium poppy genome and morphinan production.</title>
        <authorList>
            <person name="Guo L."/>
            <person name="Winzer T."/>
            <person name="Yang X."/>
            <person name="Li Y."/>
            <person name="Ning Z."/>
            <person name="He Z."/>
            <person name="Teodor R."/>
            <person name="Lu Y."/>
            <person name="Bowser T.A."/>
            <person name="Graham I.A."/>
            <person name="Ye K."/>
        </authorList>
    </citation>
    <scope>NUCLEOTIDE SEQUENCE [LARGE SCALE GENOMIC DNA]</scope>
    <source>
        <strain evidence="10">cv. HN1</strain>
        <tissue evidence="9">Leaves</tissue>
    </source>
</reference>
<name>A0A4Y7LGW4_PAPSO</name>
<gene>
    <name evidence="9" type="ORF">C5167_047519</name>
</gene>
<dbReference type="OrthoDB" id="1606438at2759"/>
<dbReference type="AlphaFoldDB" id="A0A4Y7LGW4"/>
<dbReference type="Gramene" id="RZC84734">
    <property type="protein sequence ID" value="RZC84734"/>
    <property type="gene ID" value="C5167_047519"/>
</dbReference>
<dbReference type="SUPFAM" id="SSF53335">
    <property type="entry name" value="S-adenosyl-L-methionine-dependent methyltransferases"/>
    <property type="match status" value="1"/>
</dbReference>
<protein>
    <submittedName>
        <fullName evidence="8">OMT3</fullName>
    </submittedName>
</protein>
<dbReference type="InterPro" id="IPR036388">
    <property type="entry name" value="WH-like_DNA-bd_sf"/>
</dbReference>
<feature type="domain" description="O-methyltransferase C-terminal" evidence="6">
    <location>
        <begin position="121"/>
        <end position="320"/>
    </location>
</feature>
<dbReference type="Gene3D" id="3.40.50.150">
    <property type="entry name" value="Vaccinia Virus protein VP39"/>
    <property type="match status" value="1"/>
</dbReference>
<evidence type="ECO:0000313" key="9">
    <source>
        <dbReference type="EMBL" id="RZC84734.1"/>
    </source>
</evidence>
<evidence type="ECO:0000256" key="2">
    <source>
        <dbReference type="ARBA" id="ARBA00022603"/>
    </source>
</evidence>
<evidence type="ECO:0000256" key="5">
    <source>
        <dbReference type="PIRSR" id="PIRSR005739-1"/>
    </source>
</evidence>
<dbReference type="Pfam" id="PF00891">
    <property type="entry name" value="Methyltransf_2"/>
    <property type="match status" value="1"/>
</dbReference>
<dbReference type="PANTHER" id="PTHR11746">
    <property type="entry name" value="O-METHYLTRANSFERASE"/>
    <property type="match status" value="1"/>
</dbReference>
<evidence type="ECO:0000256" key="1">
    <source>
        <dbReference type="ARBA" id="ARBA00022589"/>
    </source>
</evidence>
<feature type="active site" description="Proton acceptor" evidence="5">
    <location>
        <position position="246"/>
    </location>
</feature>
<sequence length="339" mass="37687">MEVVSKIDQENQAKIWKQIFGFAESLVLKCAVQLEIAETLHNNVKPMSLSELASKLPAQPVNEDRLYRILHFLVHMKLFNKDATTQKYSLAPPAKYLLKGWEKSMVPSILSVTDKDFTAPWNHLGDGLTGNCNAFEKALGKGIRVYMRENPEKDQLFNEGMACDTRLFASALVNECKSIFSDGINTLAGVGRGTGTAVKAISKAFPDIKCTIHDLPEVTSKNSKIPRDVFKSVPSADAIFMKSILHEWNDEECIQILKRCKEAIPKGGKVIIADVVIDMDSTHPYSKSRLAMDLAMMLHTGGKERTEEDWKKLIDAAGFASCKITKLSALQSVIEAYPH</sequence>
<dbReference type="Pfam" id="PF08100">
    <property type="entry name" value="Dimerisation"/>
    <property type="match status" value="1"/>
</dbReference>
<dbReference type="InterPro" id="IPR016461">
    <property type="entry name" value="COMT-like"/>
</dbReference>
<dbReference type="Proteomes" id="UP000316621">
    <property type="component" value="Chromosome 11"/>
</dbReference>
<evidence type="ECO:0000313" key="10">
    <source>
        <dbReference type="Proteomes" id="UP000316621"/>
    </source>
</evidence>
<dbReference type="GO" id="GO:0008171">
    <property type="term" value="F:O-methyltransferase activity"/>
    <property type="evidence" value="ECO:0007669"/>
    <property type="project" value="InterPro"/>
</dbReference>